<feature type="compositionally biased region" description="Low complexity" evidence="10">
    <location>
        <begin position="88"/>
        <end position="114"/>
    </location>
</feature>
<feature type="region of interest" description="Disordered" evidence="10">
    <location>
        <begin position="81"/>
        <end position="137"/>
    </location>
</feature>
<comment type="caution">
    <text evidence="11">The sequence shown here is derived from an EMBL/GenBank/DDBJ whole genome shotgun (WGS) entry which is preliminary data.</text>
</comment>
<evidence type="ECO:0000256" key="9">
    <source>
        <dbReference type="ARBA" id="ARBA00023136"/>
    </source>
</evidence>
<proteinExistence type="inferred from homology"/>
<evidence type="ECO:0000256" key="1">
    <source>
        <dbReference type="ARBA" id="ARBA00004162"/>
    </source>
</evidence>
<keyword evidence="8" id="KW-0811">Translocation</keyword>
<dbReference type="PANTHER" id="PTHR33909:SF1">
    <property type="entry name" value="SEC TRANSLOCON ACCESSORY COMPLEX SUBUNIT YAJC"/>
    <property type="match status" value="1"/>
</dbReference>
<name>A0ABW5RH96_9MICO</name>
<dbReference type="Pfam" id="PF02699">
    <property type="entry name" value="YajC"/>
    <property type="match status" value="1"/>
</dbReference>
<comment type="subcellular location">
    <subcellularLocation>
        <location evidence="1">Cell membrane</location>
        <topology evidence="1">Single-pass membrane protein</topology>
    </subcellularLocation>
</comment>
<evidence type="ECO:0000256" key="6">
    <source>
        <dbReference type="ARBA" id="ARBA00022927"/>
    </source>
</evidence>
<keyword evidence="4" id="KW-1003">Cell membrane</keyword>
<evidence type="ECO:0000313" key="12">
    <source>
        <dbReference type="Proteomes" id="UP001597453"/>
    </source>
</evidence>
<feature type="compositionally biased region" description="Basic and acidic residues" evidence="10">
    <location>
        <begin position="115"/>
        <end position="137"/>
    </location>
</feature>
<protein>
    <submittedName>
        <fullName evidence="11">Preprotein translocase subunit YajC</fullName>
    </submittedName>
</protein>
<keyword evidence="6" id="KW-0653">Protein transport</keyword>
<dbReference type="RefSeq" id="WP_159421335.1">
    <property type="nucleotide sequence ID" value="NZ_JBHUNF010000001.1"/>
</dbReference>
<evidence type="ECO:0000256" key="5">
    <source>
        <dbReference type="ARBA" id="ARBA00022692"/>
    </source>
</evidence>
<keyword evidence="9" id="KW-0472">Membrane</keyword>
<dbReference type="EMBL" id="JBHUNF010000001">
    <property type="protein sequence ID" value="MFD2673829.1"/>
    <property type="molecule type" value="Genomic_DNA"/>
</dbReference>
<gene>
    <name evidence="11" type="primary">yajC</name>
    <name evidence="11" type="ORF">ACFSUQ_00710</name>
</gene>
<evidence type="ECO:0000313" key="11">
    <source>
        <dbReference type="EMBL" id="MFD2673829.1"/>
    </source>
</evidence>
<evidence type="ECO:0000256" key="8">
    <source>
        <dbReference type="ARBA" id="ARBA00023010"/>
    </source>
</evidence>
<evidence type="ECO:0000256" key="7">
    <source>
        <dbReference type="ARBA" id="ARBA00022989"/>
    </source>
</evidence>
<keyword evidence="12" id="KW-1185">Reference proteome</keyword>
<dbReference type="Proteomes" id="UP001597453">
    <property type="component" value="Unassembled WGS sequence"/>
</dbReference>
<reference evidence="12" key="1">
    <citation type="journal article" date="2019" name="Int. J. Syst. Evol. Microbiol.">
        <title>The Global Catalogue of Microorganisms (GCM) 10K type strain sequencing project: providing services to taxonomists for standard genome sequencing and annotation.</title>
        <authorList>
            <consortium name="The Broad Institute Genomics Platform"/>
            <consortium name="The Broad Institute Genome Sequencing Center for Infectious Disease"/>
            <person name="Wu L."/>
            <person name="Ma J."/>
        </authorList>
    </citation>
    <scope>NUCLEOTIDE SEQUENCE [LARGE SCALE GENOMIC DNA]</scope>
    <source>
        <strain evidence="12">TISTR 1511</strain>
    </source>
</reference>
<evidence type="ECO:0000256" key="2">
    <source>
        <dbReference type="ARBA" id="ARBA00006742"/>
    </source>
</evidence>
<organism evidence="11 12">
    <name type="scientific">Gulosibacter bifidus</name>
    <dbReference type="NCBI Taxonomy" id="272239"/>
    <lineage>
        <taxon>Bacteria</taxon>
        <taxon>Bacillati</taxon>
        <taxon>Actinomycetota</taxon>
        <taxon>Actinomycetes</taxon>
        <taxon>Micrococcales</taxon>
        <taxon>Microbacteriaceae</taxon>
        <taxon>Gulosibacter</taxon>
    </lineage>
</organism>
<evidence type="ECO:0000256" key="3">
    <source>
        <dbReference type="ARBA" id="ARBA00022448"/>
    </source>
</evidence>
<dbReference type="SMART" id="SM01323">
    <property type="entry name" value="YajC"/>
    <property type="match status" value="1"/>
</dbReference>
<sequence length="137" mass="14933">MLILPLVLLGVMMLLMWRGNKQRQKQMETMRTKLVPGAEVMTQAGIFGTLVAIDNENHVATLEVSPGVEMRVHSQTVATVVEPTVPNDASSLTDDTTDATPASLDTTDDAAAQFDAHDADLRDGELDGNQDEDRKNR</sequence>
<keyword evidence="3" id="KW-0813">Transport</keyword>
<accession>A0ABW5RH96</accession>
<dbReference type="PANTHER" id="PTHR33909">
    <property type="entry name" value="SEC TRANSLOCON ACCESSORY COMPLEX SUBUNIT YAJC"/>
    <property type="match status" value="1"/>
</dbReference>
<evidence type="ECO:0000256" key="10">
    <source>
        <dbReference type="SAM" id="MobiDB-lite"/>
    </source>
</evidence>
<evidence type="ECO:0000256" key="4">
    <source>
        <dbReference type="ARBA" id="ARBA00022475"/>
    </source>
</evidence>
<keyword evidence="5" id="KW-0812">Transmembrane</keyword>
<keyword evidence="7" id="KW-1133">Transmembrane helix</keyword>
<dbReference type="InterPro" id="IPR003849">
    <property type="entry name" value="Preprotein_translocase_YajC"/>
</dbReference>
<comment type="similarity">
    <text evidence="2">Belongs to the YajC family.</text>
</comment>
<dbReference type="NCBIfam" id="TIGR00739">
    <property type="entry name" value="yajC"/>
    <property type="match status" value="1"/>
</dbReference>